<dbReference type="Pfam" id="PF18906">
    <property type="entry name" value="Phage_tube_2"/>
    <property type="match status" value="1"/>
</dbReference>
<gene>
    <name evidence="2" type="ORF">HRTV-28_gp32</name>
</gene>
<keyword evidence="3" id="KW-1185">Reference proteome</keyword>
<evidence type="ECO:0000256" key="1">
    <source>
        <dbReference type="SAM" id="MobiDB-lite"/>
    </source>
</evidence>
<reference evidence="2" key="1">
    <citation type="submission" date="2021-05" db="EMBL/GenBank/DDBJ databases">
        <title>Diversity, taxonomy and evolution of archaeal viruses of the class Caudoviricetes.</title>
        <authorList>
            <person name="Liu Y."/>
            <person name="Demina T.A."/>
            <person name="Roux S."/>
            <person name="Aiewsakun P."/>
            <person name="Kazlauskas D."/>
            <person name="Simmonds P."/>
            <person name="Prangishvili D."/>
            <person name="Oksanen H.M."/>
            <person name="Krupovic M."/>
        </authorList>
    </citation>
    <scope>NUCLEOTIDE SEQUENCE</scope>
    <source>
        <strain evidence="2">HRTV-28/28</strain>
    </source>
</reference>
<accession>A0AAE9BYD1</accession>
<evidence type="ECO:0000313" key="2">
    <source>
        <dbReference type="EMBL" id="UBF23470.1"/>
    </source>
</evidence>
<organism evidence="2 3">
    <name type="scientific">Halorubrum tailed virus 28</name>
    <dbReference type="NCBI Taxonomy" id="2878009"/>
    <lineage>
        <taxon>Viruses</taxon>
        <taxon>Duplodnaviria</taxon>
        <taxon>Heunggongvirae</taxon>
        <taxon>Uroviricota</taxon>
        <taxon>Caudoviricetes</taxon>
        <taxon>Suolaviridae</taxon>
        <taxon>Pormufvirus</taxon>
        <taxon>Pormufvirus salinum</taxon>
        <taxon>Pormufvirus HRTV28</taxon>
    </lineage>
</organism>
<dbReference type="Proteomes" id="UP000827176">
    <property type="component" value="Segment"/>
</dbReference>
<name>A0AAE9BYD1_9CAUD</name>
<protein>
    <submittedName>
        <fullName evidence="2">Tail tube</fullName>
    </submittedName>
</protein>
<feature type="region of interest" description="Disordered" evidence="1">
    <location>
        <begin position="211"/>
        <end position="244"/>
    </location>
</feature>
<dbReference type="EMBL" id="MZ334528">
    <property type="protein sequence ID" value="UBF23470.1"/>
    <property type="molecule type" value="Genomic_DNA"/>
</dbReference>
<sequence length="330" mass="36195">MSANRYLLGSSGVLLYAVETTPYTEETDIANFDELGYTTEDFEPPNENPHTPLPTGGVDGPYINSPDPREHAFDPTIVPVDDRVPLELAFGSRTEDNNTTDGYSYARFTVDRPLPTATLLHRQEDADLQVPYIGAKASVSFSWSQGDPLNVDFSFTAARQGTPTTADAYTTNLPADTQPFRSEMQGVVTVEDTNGLVKEIATVTGGELGIDNGLEVNHHGRNDTSNPEGREGYSVSEETNAERYTEQTLEVKPTDKELFLRAAENDLPINYEVPFVRETSGGVITDGLIITGTDTPVVDFPMPYQAEGSLETTMTLQPTDFEVEIREPLE</sequence>
<proteinExistence type="predicted"/>
<dbReference type="InterPro" id="IPR044000">
    <property type="entry name" value="Phage_tube_2"/>
</dbReference>
<evidence type="ECO:0000313" key="3">
    <source>
        <dbReference type="Proteomes" id="UP000827176"/>
    </source>
</evidence>